<dbReference type="Pfam" id="PF13553">
    <property type="entry name" value="FIIND"/>
    <property type="match status" value="1"/>
</dbReference>
<feature type="domain" description="CARD" evidence="8">
    <location>
        <begin position="323"/>
        <end position="412"/>
    </location>
</feature>
<dbReference type="PROSITE" id="PS50824">
    <property type="entry name" value="DAPIN"/>
    <property type="match status" value="1"/>
</dbReference>
<dbReference type="InterPro" id="IPR033516">
    <property type="entry name" value="CARD8/ASC/NALP1_CARD"/>
</dbReference>
<dbReference type="Pfam" id="PF23679">
    <property type="entry name" value="UPA-FIIND"/>
    <property type="match status" value="1"/>
</dbReference>
<dbReference type="PANTHER" id="PTHR46985:SF2">
    <property type="entry name" value="APOPTOSIS-ASSOCIATED SPECK-LIKE PROTEIN CONTAINING A CARD"/>
    <property type="match status" value="1"/>
</dbReference>
<dbReference type="GO" id="GO:0042981">
    <property type="term" value="P:regulation of apoptotic process"/>
    <property type="evidence" value="ECO:0007669"/>
    <property type="project" value="InterPro"/>
</dbReference>
<feature type="transmembrane region" description="Helical" evidence="7">
    <location>
        <begin position="278"/>
        <end position="301"/>
    </location>
</feature>
<keyword evidence="2" id="KW-0963">Cytoplasm</keyword>
<dbReference type="Ensembl" id="ENSSLDT00000012032.1">
    <property type="protein sequence ID" value="ENSSLDP00000011614.1"/>
    <property type="gene ID" value="ENSSLDG00000009216.1"/>
</dbReference>
<keyword evidence="7" id="KW-0812">Transmembrane</keyword>
<evidence type="ECO:0000256" key="4">
    <source>
        <dbReference type="ARBA" id="ARBA00022859"/>
    </source>
</evidence>
<dbReference type="GeneTree" id="ENSGT01100000263761"/>
<dbReference type="SUPFAM" id="SSF47986">
    <property type="entry name" value="DEATH domain"/>
    <property type="match status" value="2"/>
</dbReference>
<evidence type="ECO:0000259" key="8">
    <source>
        <dbReference type="PROSITE" id="PS50209"/>
    </source>
</evidence>
<keyword evidence="7" id="KW-0472">Membrane</keyword>
<dbReference type="InterPro" id="IPR025307">
    <property type="entry name" value="FIIND_dom"/>
</dbReference>
<keyword evidence="12" id="KW-1185">Reference proteome</keyword>
<evidence type="ECO:0008006" key="13">
    <source>
        <dbReference type="Google" id="ProtNLM"/>
    </source>
</evidence>
<dbReference type="InterPro" id="IPR001315">
    <property type="entry name" value="CARD"/>
</dbReference>
<comment type="subcellular location">
    <subcellularLocation>
        <location evidence="1">Inflammasome</location>
    </subcellularLocation>
</comment>
<evidence type="ECO:0000256" key="1">
    <source>
        <dbReference type="ARBA" id="ARBA00004110"/>
    </source>
</evidence>
<dbReference type="CDD" id="cd08330">
    <property type="entry name" value="CARD_ASC_NALP1"/>
    <property type="match status" value="1"/>
</dbReference>
<dbReference type="Gene3D" id="1.10.533.10">
    <property type="entry name" value="Death Domain, Fas"/>
    <property type="match status" value="2"/>
</dbReference>
<dbReference type="InterPro" id="IPR011029">
    <property type="entry name" value="DEATH-like_dom_sf"/>
</dbReference>
<keyword evidence="3" id="KW-0399">Innate immunity</keyword>
<dbReference type="SMART" id="SM01289">
    <property type="entry name" value="PYRIN"/>
    <property type="match status" value="1"/>
</dbReference>
<proteinExistence type="predicted"/>
<evidence type="ECO:0000256" key="2">
    <source>
        <dbReference type="ARBA" id="ARBA00022490"/>
    </source>
</evidence>
<evidence type="ECO:0000256" key="5">
    <source>
        <dbReference type="ARBA" id="ARBA00023198"/>
    </source>
</evidence>
<dbReference type="PROSITE" id="PS50209">
    <property type="entry name" value="CARD"/>
    <property type="match status" value="1"/>
</dbReference>
<dbReference type="PROSITE" id="PS51830">
    <property type="entry name" value="FIIND"/>
    <property type="match status" value="1"/>
</dbReference>
<dbReference type="GO" id="GO:0045087">
    <property type="term" value="P:innate immune response"/>
    <property type="evidence" value="ECO:0007669"/>
    <property type="project" value="UniProtKB-KW"/>
</dbReference>
<evidence type="ECO:0000259" key="9">
    <source>
        <dbReference type="PROSITE" id="PS50824"/>
    </source>
</evidence>
<keyword evidence="4" id="KW-0391">Immunity</keyword>
<dbReference type="GO" id="GO:0061702">
    <property type="term" value="C:canonical inflammasome complex"/>
    <property type="evidence" value="ECO:0007669"/>
    <property type="project" value="UniProtKB-SubCell"/>
</dbReference>
<sequence>AVKHAVLETLNSFTLKEFKKFKWLLQSRYFQKGLPQIPQSRLERADRAEMVEMVDLMVESLQSEAGRFECSVSALRWVCKETVSLEYQFVSWEGHMERMKSMQYKPAGPLMNITVNAGKLDEVYLPHWICIDVVEKVSEVTSSHVKLSEPVFSPRAALVKAGFPVKTKSYVLIYYKPNTPVLKLHVYVIPKDPALQKVIENLTTEISDRYEKIRKPHPDKYLKMKQGFILTADINTADISPEVQFILSWWLRRVRYWRITAVAVWPHRTLGFSFLFKIYQLIVLKLEIGFSSFFFSFFFYMQLPPMMSLKPNHLQFFCFVDNLIVVYEHFVDKHQLRLIKRVTNIASILDELLDKKVINNEKWEEIRKMPTPDAKMREVYICMRAGDECKNIFFEILKRQEKLLIEDLQKKN</sequence>
<dbReference type="PANTHER" id="PTHR46985">
    <property type="entry name" value="NACHT, LRR AND PYD DOMAINS-CONTAINING PROTEIN 1"/>
    <property type="match status" value="1"/>
</dbReference>
<keyword evidence="6" id="KW-1271">Inflammasome</keyword>
<reference evidence="11" key="2">
    <citation type="submission" date="2025-09" db="UniProtKB">
        <authorList>
            <consortium name="Ensembl"/>
        </authorList>
    </citation>
    <scope>IDENTIFICATION</scope>
</reference>
<keyword evidence="5" id="KW-0395">Inflammatory response</keyword>
<protein>
    <recommendedName>
        <fullName evidence="13">CARD domain-containing protein</fullName>
    </recommendedName>
</protein>
<dbReference type="AlphaFoldDB" id="A0A3B4X275"/>
<dbReference type="GO" id="GO:0006954">
    <property type="term" value="P:inflammatory response"/>
    <property type="evidence" value="ECO:0007669"/>
    <property type="project" value="UniProtKB-KW"/>
</dbReference>
<accession>A0A3B4X275</accession>
<evidence type="ECO:0000313" key="12">
    <source>
        <dbReference type="Proteomes" id="UP000261360"/>
    </source>
</evidence>
<evidence type="ECO:0000256" key="7">
    <source>
        <dbReference type="SAM" id="Phobius"/>
    </source>
</evidence>
<keyword evidence="7" id="KW-1133">Transmembrane helix</keyword>
<organism evidence="11 12">
    <name type="scientific">Seriola lalandi dorsalis</name>
    <dbReference type="NCBI Taxonomy" id="1841481"/>
    <lineage>
        <taxon>Eukaryota</taxon>
        <taxon>Metazoa</taxon>
        <taxon>Chordata</taxon>
        <taxon>Craniata</taxon>
        <taxon>Vertebrata</taxon>
        <taxon>Euteleostomi</taxon>
        <taxon>Actinopterygii</taxon>
        <taxon>Neopterygii</taxon>
        <taxon>Teleostei</taxon>
        <taxon>Neoteleostei</taxon>
        <taxon>Acanthomorphata</taxon>
        <taxon>Carangaria</taxon>
        <taxon>Carangiformes</taxon>
        <taxon>Carangidae</taxon>
        <taxon>Seriola</taxon>
    </lineage>
</organism>
<feature type="domain" description="Pyrin" evidence="9">
    <location>
        <begin position="1"/>
        <end position="66"/>
    </location>
</feature>
<feature type="domain" description="FIIND" evidence="10">
    <location>
        <begin position="33"/>
        <end position="372"/>
    </location>
</feature>
<evidence type="ECO:0000256" key="6">
    <source>
        <dbReference type="ARBA" id="ARBA00023233"/>
    </source>
</evidence>
<evidence type="ECO:0000259" key="10">
    <source>
        <dbReference type="PROSITE" id="PS51830"/>
    </source>
</evidence>
<dbReference type="InterPro" id="IPR051249">
    <property type="entry name" value="NLRP_Inflammasome"/>
</dbReference>
<name>A0A3B4X275_SERLL</name>
<dbReference type="Pfam" id="PF00619">
    <property type="entry name" value="CARD"/>
    <property type="match status" value="1"/>
</dbReference>
<evidence type="ECO:0000313" key="11">
    <source>
        <dbReference type="Ensembl" id="ENSSLDP00000011614.1"/>
    </source>
</evidence>
<evidence type="ECO:0000256" key="3">
    <source>
        <dbReference type="ARBA" id="ARBA00022588"/>
    </source>
</evidence>
<dbReference type="InterPro" id="IPR004020">
    <property type="entry name" value="DAPIN"/>
</dbReference>
<reference evidence="11" key="1">
    <citation type="submission" date="2025-08" db="UniProtKB">
        <authorList>
            <consortium name="Ensembl"/>
        </authorList>
    </citation>
    <scope>IDENTIFICATION</scope>
</reference>
<dbReference type="Proteomes" id="UP000261360">
    <property type="component" value="Unplaced"/>
</dbReference>